<dbReference type="Proteomes" id="UP000824469">
    <property type="component" value="Unassembled WGS sequence"/>
</dbReference>
<feature type="non-terminal residue" evidence="1">
    <location>
        <position position="109"/>
    </location>
</feature>
<dbReference type="AlphaFoldDB" id="A0AA38FFY6"/>
<reference evidence="1 2" key="1">
    <citation type="journal article" date="2021" name="Nat. Plants">
        <title>The Taxus genome provides insights into paclitaxel biosynthesis.</title>
        <authorList>
            <person name="Xiong X."/>
            <person name="Gou J."/>
            <person name="Liao Q."/>
            <person name="Li Y."/>
            <person name="Zhou Q."/>
            <person name="Bi G."/>
            <person name="Li C."/>
            <person name="Du R."/>
            <person name="Wang X."/>
            <person name="Sun T."/>
            <person name="Guo L."/>
            <person name="Liang H."/>
            <person name="Lu P."/>
            <person name="Wu Y."/>
            <person name="Zhang Z."/>
            <person name="Ro D.K."/>
            <person name="Shang Y."/>
            <person name="Huang S."/>
            <person name="Yan J."/>
        </authorList>
    </citation>
    <scope>NUCLEOTIDE SEQUENCE [LARGE SCALE GENOMIC DNA]</scope>
    <source>
        <strain evidence="1">Ta-2019</strain>
    </source>
</reference>
<accession>A0AA38FFY6</accession>
<evidence type="ECO:0000313" key="1">
    <source>
        <dbReference type="EMBL" id="KAH9299936.1"/>
    </source>
</evidence>
<proteinExistence type="predicted"/>
<name>A0AA38FFY6_TAXCH</name>
<evidence type="ECO:0000313" key="2">
    <source>
        <dbReference type="Proteomes" id="UP000824469"/>
    </source>
</evidence>
<comment type="caution">
    <text evidence="1">The sequence shown here is derived from an EMBL/GenBank/DDBJ whole genome shotgun (WGS) entry which is preliminary data.</text>
</comment>
<sequence length="109" mass="12445">MDDRFPTDVDTYSILLEGWEQQADAVRPKKMFGEMIVRLGWGIRNITASNAFLGMLGKRGQVDESLRFLHVLRSRNCFLDNCFYSTTIHGLSLQNKAGEVALVFDTMLR</sequence>
<dbReference type="EMBL" id="JAHRHJ020000009">
    <property type="protein sequence ID" value="KAH9299936.1"/>
    <property type="molecule type" value="Genomic_DNA"/>
</dbReference>
<gene>
    <name evidence="1" type="ORF">KI387_011519</name>
</gene>
<evidence type="ECO:0008006" key="3">
    <source>
        <dbReference type="Google" id="ProtNLM"/>
    </source>
</evidence>
<organism evidence="1 2">
    <name type="scientific">Taxus chinensis</name>
    <name type="common">Chinese yew</name>
    <name type="synonym">Taxus wallichiana var. chinensis</name>
    <dbReference type="NCBI Taxonomy" id="29808"/>
    <lineage>
        <taxon>Eukaryota</taxon>
        <taxon>Viridiplantae</taxon>
        <taxon>Streptophyta</taxon>
        <taxon>Embryophyta</taxon>
        <taxon>Tracheophyta</taxon>
        <taxon>Spermatophyta</taxon>
        <taxon>Pinopsida</taxon>
        <taxon>Pinidae</taxon>
        <taxon>Conifers II</taxon>
        <taxon>Cupressales</taxon>
        <taxon>Taxaceae</taxon>
        <taxon>Taxus</taxon>
    </lineage>
</organism>
<dbReference type="InterPro" id="IPR011990">
    <property type="entry name" value="TPR-like_helical_dom_sf"/>
</dbReference>
<protein>
    <recommendedName>
        <fullName evidence="3">Pentatricopeptide repeat-containing protein</fullName>
    </recommendedName>
</protein>
<keyword evidence="2" id="KW-1185">Reference proteome</keyword>
<dbReference type="Gene3D" id="1.25.40.10">
    <property type="entry name" value="Tetratricopeptide repeat domain"/>
    <property type="match status" value="1"/>
</dbReference>